<evidence type="ECO:0000256" key="1">
    <source>
        <dbReference type="SAM" id="MobiDB-lite"/>
    </source>
</evidence>
<accession>A0ABQ4X7X4</accession>
<name>A0ABQ4X7X4_9ASTR</name>
<organism evidence="2 3">
    <name type="scientific">Tanacetum coccineum</name>
    <dbReference type="NCBI Taxonomy" id="301880"/>
    <lineage>
        <taxon>Eukaryota</taxon>
        <taxon>Viridiplantae</taxon>
        <taxon>Streptophyta</taxon>
        <taxon>Embryophyta</taxon>
        <taxon>Tracheophyta</taxon>
        <taxon>Spermatophyta</taxon>
        <taxon>Magnoliopsida</taxon>
        <taxon>eudicotyledons</taxon>
        <taxon>Gunneridae</taxon>
        <taxon>Pentapetalae</taxon>
        <taxon>asterids</taxon>
        <taxon>campanulids</taxon>
        <taxon>Asterales</taxon>
        <taxon>Asteraceae</taxon>
        <taxon>Asteroideae</taxon>
        <taxon>Anthemideae</taxon>
        <taxon>Anthemidinae</taxon>
        <taxon>Tanacetum</taxon>
    </lineage>
</organism>
<reference evidence="2" key="1">
    <citation type="journal article" date="2022" name="Int. J. Mol. Sci.">
        <title>Draft Genome of Tanacetum Coccineum: Genomic Comparison of Closely Related Tanacetum-Family Plants.</title>
        <authorList>
            <person name="Yamashiro T."/>
            <person name="Shiraishi A."/>
            <person name="Nakayama K."/>
            <person name="Satake H."/>
        </authorList>
    </citation>
    <scope>NUCLEOTIDE SEQUENCE</scope>
</reference>
<protein>
    <submittedName>
        <fullName evidence="2">Uncharacterized protein</fullName>
    </submittedName>
</protein>
<sequence>MARSGTDLKMAKLTIGIHGRKAHLLEDKQIPTVRVFDEVFSTWMAFGGNTRDLGSFGEESNKTTDLHQISQRIMHTASGDGVAAFEGDHTDCQALHRAWTTMRRTTLTQADLLRRFENLSLDHPTLRFAHEGCREMAEKLEETKKSRDHSISLLERFEAIERLKKGESINVQDLETNLYWEFGKFISWVDESLESYYSRFVTLVKQSQELKTVSYHKLYDILKQHQNEVNEIRAERLARTANPLALVAQQQPVYHPQNHPNHYTQNSSTKSQQATTKNREKAIVNSPPPTYDQEPTMVTEDDELSKEKEIDKLMDLISLSFKKIYKPTNNNLRTSSNTSRANQDNTPRINKGTGYDNQRAVNVARDKENIARECQKLKRAKDAAYHKEKMLLCKQEEAGFQFKSDQEHPVQPEYINDTYLVEQGDSIITIDSLDMSTNGKTVNQD</sequence>
<dbReference type="EMBL" id="BQNB010009271">
    <property type="protein sequence ID" value="GJS61173.1"/>
    <property type="molecule type" value="Genomic_DNA"/>
</dbReference>
<gene>
    <name evidence="2" type="ORF">Tco_0655957</name>
</gene>
<feature type="region of interest" description="Disordered" evidence="1">
    <location>
        <begin position="254"/>
        <end position="297"/>
    </location>
</feature>
<dbReference type="Proteomes" id="UP001151760">
    <property type="component" value="Unassembled WGS sequence"/>
</dbReference>
<keyword evidence="3" id="KW-1185">Reference proteome</keyword>
<comment type="caution">
    <text evidence="2">The sequence shown here is derived from an EMBL/GenBank/DDBJ whole genome shotgun (WGS) entry which is preliminary data.</text>
</comment>
<proteinExistence type="predicted"/>
<feature type="region of interest" description="Disordered" evidence="1">
    <location>
        <begin position="330"/>
        <end position="354"/>
    </location>
</feature>
<evidence type="ECO:0000313" key="2">
    <source>
        <dbReference type="EMBL" id="GJS61173.1"/>
    </source>
</evidence>
<reference evidence="2" key="2">
    <citation type="submission" date="2022-01" db="EMBL/GenBank/DDBJ databases">
        <authorList>
            <person name="Yamashiro T."/>
            <person name="Shiraishi A."/>
            <person name="Satake H."/>
            <person name="Nakayama K."/>
        </authorList>
    </citation>
    <scope>NUCLEOTIDE SEQUENCE</scope>
</reference>
<feature type="compositionally biased region" description="Polar residues" evidence="1">
    <location>
        <begin position="254"/>
        <end position="276"/>
    </location>
</feature>
<feature type="compositionally biased region" description="Low complexity" evidence="1">
    <location>
        <begin position="330"/>
        <end position="342"/>
    </location>
</feature>
<evidence type="ECO:0000313" key="3">
    <source>
        <dbReference type="Proteomes" id="UP001151760"/>
    </source>
</evidence>